<dbReference type="GO" id="GO:0004844">
    <property type="term" value="F:uracil DNA N-glycosylase activity"/>
    <property type="evidence" value="ECO:0007669"/>
    <property type="project" value="UniProtKB-EC"/>
</dbReference>
<evidence type="ECO:0000256" key="9">
    <source>
        <dbReference type="ARBA" id="ARBA00023004"/>
    </source>
</evidence>
<keyword evidence="10" id="KW-0411">Iron-sulfur</keyword>
<sequence length="267" mass="29721">MESGFDTQALDYHTARALLEWQVELGATEAILDAPFNRYETPKETPKAKKAALPPADAPAVPQPAFDPVAEAKSAVKPVKTLEELRGAMHAFEHCQLKKGARNLVFSDGNPAARVMIIGEAPGREEDRIGKPFVGRAGQLLDRMFEAIDMGREVPLSKDAIYITNVLPWRPPQNRDPKPDEIAMLKPFLERHVEIVAPDVIVLMGNISCMAVLDKKGITRLRGQWHEAFGKPVLPMFHPAYLLRQPHAKREAWADLLSLKSKLEESV</sequence>
<dbReference type="NCBIfam" id="TIGR00758">
    <property type="entry name" value="UDG_fam4"/>
    <property type="match status" value="1"/>
</dbReference>
<proteinExistence type="inferred from homology"/>
<feature type="domain" description="Uracil-DNA glycosylase-like" evidence="12">
    <location>
        <begin position="106"/>
        <end position="257"/>
    </location>
</feature>
<dbReference type="GO" id="GO:0006281">
    <property type="term" value="P:DNA repair"/>
    <property type="evidence" value="ECO:0007669"/>
    <property type="project" value="UniProtKB-KW"/>
</dbReference>
<comment type="similarity">
    <text evidence="2">Belongs to the uracil-DNA glycosylase (UDG) superfamily. Type 4 (UDGa) family.</text>
</comment>
<keyword evidence="9" id="KW-0408">Iron</keyword>
<keyword evidence="5" id="KW-0004">4Fe-4S</keyword>
<dbReference type="Proteomes" id="UP000054823">
    <property type="component" value="Unassembled WGS sequence"/>
</dbReference>
<reference evidence="13 14" key="1">
    <citation type="submission" date="2015-09" db="EMBL/GenBank/DDBJ databases">
        <authorList>
            <consortium name="Swine Surveillance"/>
        </authorList>
    </citation>
    <scope>NUCLEOTIDE SEQUENCE [LARGE SCALE GENOMIC DNA]</scope>
    <source>
        <strain evidence="13 14">CECT 7688</strain>
    </source>
</reference>
<dbReference type="Pfam" id="PF03167">
    <property type="entry name" value="UDG"/>
    <property type="match status" value="1"/>
</dbReference>
<evidence type="ECO:0000256" key="4">
    <source>
        <dbReference type="ARBA" id="ARBA00019403"/>
    </source>
</evidence>
<protein>
    <recommendedName>
        <fullName evidence="4">Type-4 uracil-DNA glycosylase</fullName>
        <ecNumber evidence="3">3.2.2.27</ecNumber>
    </recommendedName>
</protein>
<dbReference type="InterPro" id="IPR005122">
    <property type="entry name" value="Uracil-DNA_glycosylase-like"/>
</dbReference>
<dbReference type="OrthoDB" id="5290748at2"/>
<dbReference type="SMART" id="SM00987">
    <property type="entry name" value="UreE_C"/>
    <property type="match status" value="1"/>
</dbReference>
<keyword evidence="7" id="KW-0227">DNA damage</keyword>
<evidence type="ECO:0000313" key="13">
    <source>
        <dbReference type="EMBL" id="CUH54232.1"/>
    </source>
</evidence>
<dbReference type="EMBL" id="CYPW01000040">
    <property type="protein sequence ID" value="CUH54232.1"/>
    <property type="molecule type" value="Genomic_DNA"/>
</dbReference>
<dbReference type="CDD" id="cd10030">
    <property type="entry name" value="UDG-F4_TTUDGA_SPO1dp_like"/>
    <property type="match status" value="1"/>
</dbReference>
<dbReference type="STRING" id="321267.SHM7688_03702"/>
<dbReference type="SUPFAM" id="SSF52141">
    <property type="entry name" value="Uracil-DNA glycosylase-like"/>
    <property type="match status" value="1"/>
</dbReference>
<keyword evidence="8" id="KW-0378">Hydrolase</keyword>
<evidence type="ECO:0000256" key="7">
    <source>
        <dbReference type="ARBA" id="ARBA00022763"/>
    </source>
</evidence>
<dbReference type="AlphaFoldDB" id="A0A0P1EUH4"/>
<organism evidence="13 14">
    <name type="scientific">Shimia marina</name>
    <dbReference type="NCBI Taxonomy" id="321267"/>
    <lineage>
        <taxon>Bacteria</taxon>
        <taxon>Pseudomonadati</taxon>
        <taxon>Pseudomonadota</taxon>
        <taxon>Alphaproteobacteria</taxon>
        <taxon>Rhodobacterales</taxon>
        <taxon>Roseobacteraceae</taxon>
    </lineage>
</organism>
<dbReference type="SMART" id="SM00986">
    <property type="entry name" value="UDG"/>
    <property type="match status" value="1"/>
</dbReference>
<dbReference type="InterPro" id="IPR005273">
    <property type="entry name" value="Ura-DNA_glyco_family4"/>
</dbReference>
<evidence type="ECO:0000313" key="14">
    <source>
        <dbReference type="Proteomes" id="UP000054823"/>
    </source>
</evidence>
<accession>A0A0P1EUH4</accession>
<evidence type="ECO:0000256" key="10">
    <source>
        <dbReference type="ARBA" id="ARBA00023014"/>
    </source>
</evidence>
<evidence type="ECO:0000256" key="8">
    <source>
        <dbReference type="ARBA" id="ARBA00022801"/>
    </source>
</evidence>
<name>A0A0P1EUH4_9RHOB</name>
<keyword evidence="6" id="KW-0479">Metal-binding</keyword>
<dbReference type="PANTHER" id="PTHR33693:SF1">
    <property type="entry name" value="TYPE-4 URACIL-DNA GLYCOSYLASE"/>
    <property type="match status" value="1"/>
</dbReference>
<dbReference type="InterPro" id="IPR051536">
    <property type="entry name" value="UDG_Type-4/5"/>
</dbReference>
<evidence type="ECO:0000256" key="6">
    <source>
        <dbReference type="ARBA" id="ARBA00022723"/>
    </source>
</evidence>
<evidence type="ECO:0000259" key="12">
    <source>
        <dbReference type="SMART" id="SM00986"/>
    </source>
</evidence>
<dbReference type="PANTHER" id="PTHR33693">
    <property type="entry name" value="TYPE-5 URACIL-DNA GLYCOSYLASE"/>
    <property type="match status" value="1"/>
</dbReference>
<dbReference type="GO" id="GO:0046872">
    <property type="term" value="F:metal ion binding"/>
    <property type="evidence" value="ECO:0007669"/>
    <property type="project" value="UniProtKB-KW"/>
</dbReference>
<evidence type="ECO:0000256" key="11">
    <source>
        <dbReference type="ARBA" id="ARBA00023204"/>
    </source>
</evidence>
<evidence type="ECO:0000256" key="1">
    <source>
        <dbReference type="ARBA" id="ARBA00001400"/>
    </source>
</evidence>
<keyword evidence="11" id="KW-0234">DNA repair</keyword>
<keyword evidence="14" id="KW-1185">Reference proteome</keyword>
<evidence type="ECO:0000256" key="5">
    <source>
        <dbReference type="ARBA" id="ARBA00022485"/>
    </source>
</evidence>
<dbReference type="GO" id="GO:0051539">
    <property type="term" value="F:4 iron, 4 sulfur cluster binding"/>
    <property type="evidence" value="ECO:0007669"/>
    <property type="project" value="UniProtKB-KW"/>
</dbReference>
<dbReference type="Gene3D" id="3.40.470.10">
    <property type="entry name" value="Uracil-DNA glycosylase-like domain"/>
    <property type="match status" value="1"/>
</dbReference>
<gene>
    <name evidence="13" type="ORF">SHM7688_03702</name>
</gene>
<evidence type="ECO:0000256" key="2">
    <source>
        <dbReference type="ARBA" id="ARBA00006521"/>
    </source>
</evidence>
<comment type="catalytic activity">
    <reaction evidence="1">
        <text>Hydrolyzes single-stranded DNA or mismatched double-stranded DNA and polynucleotides, releasing free uracil.</text>
        <dbReference type="EC" id="3.2.2.27"/>
    </reaction>
</comment>
<dbReference type="RefSeq" id="WP_058241377.1">
    <property type="nucleotide sequence ID" value="NZ_CYPW01000040.1"/>
</dbReference>
<evidence type="ECO:0000256" key="3">
    <source>
        <dbReference type="ARBA" id="ARBA00012030"/>
    </source>
</evidence>
<dbReference type="InterPro" id="IPR036895">
    <property type="entry name" value="Uracil-DNA_glycosylase-like_sf"/>
</dbReference>
<dbReference type="EC" id="3.2.2.27" evidence="3"/>